<dbReference type="Proteomes" id="UP001320766">
    <property type="component" value="Unassembled WGS sequence"/>
</dbReference>
<reference evidence="1 2" key="1">
    <citation type="submission" date="2022-06" db="EMBL/GenBank/DDBJ databases">
        <title>Sequencing the genomes of 1000 actinobacteria strains.</title>
        <authorList>
            <person name="Klenk H.-P."/>
        </authorList>
    </citation>
    <scope>NUCLEOTIDE SEQUENCE [LARGE SCALE GENOMIC DNA]</scope>
    <source>
        <strain evidence="1 2">DSM 44170</strain>
    </source>
</reference>
<gene>
    <name evidence="1" type="ORF">HD595_002896</name>
</gene>
<name>A0ABT1K165_9ACTN</name>
<sequence>MDSIDLAAREDDGEKRYLLCGDCEQMLGSAEKYLADICKGGLRRFTKNGIAVARPGTLVGVRKKPITVALLGILFKAQFCDTPPWSNLKFPNEDWIEALREYLVGARPSVEQEAAITAIRYHSTFRPEVNPKAIIIPALSGNGEFYLFEIIIGGWTWLCFFPQSPTMVAREESITSPHNLGPEYADYVLRDGSEWVVLVSDIMANRFLNPSGWEEFSDTDGVVGDAEECSCRMGEARFDQCCKPVWHKHR</sequence>
<organism evidence="1 2">
    <name type="scientific">Nonomuraea roseoviolacea subsp. carminata</name>
    <dbReference type="NCBI Taxonomy" id="160689"/>
    <lineage>
        <taxon>Bacteria</taxon>
        <taxon>Bacillati</taxon>
        <taxon>Actinomycetota</taxon>
        <taxon>Actinomycetes</taxon>
        <taxon>Streptosporangiales</taxon>
        <taxon>Streptosporangiaceae</taxon>
        <taxon>Nonomuraea</taxon>
    </lineage>
</organism>
<evidence type="ECO:0000313" key="2">
    <source>
        <dbReference type="Proteomes" id="UP001320766"/>
    </source>
</evidence>
<comment type="caution">
    <text evidence="1">The sequence shown here is derived from an EMBL/GenBank/DDBJ whole genome shotgun (WGS) entry which is preliminary data.</text>
</comment>
<dbReference type="EMBL" id="JAMZEC010000001">
    <property type="protein sequence ID" value="MCP2346774.1"/>
    <property type="molecule type" value="Genomic_DNA"/>
</dbReference>
<keyword evidence="2" id="KW-1185">Reference proteome</keyword>
<protein>
    <recommendedName>
        <fullName evidence="3">SEC-C domain-containing protein</fullName>
    </recommendedName>
</protein>
<dbReference type="RefSeq" id="WP_253769249.1">
    <property type="nucleotide sequence ID" value="NZ_BAAAVE010000040.1"/>
</dbReference>
<evidence type="ECO:0000313" key="1">
    <source>
        <dbReference type="EMBL" id="MCP2346774.1"/>
    </source>
</evidence>
<proteinExistence type="predicted"/>
<evidence type="ECO:0008006" key="3">
    <source>
        <dbReference type="Google" id="ProtNLM"/>
    </source>
</evidence>
<accession>A0ABT1K165</accession>